<evidence type="ECO:0000313" key="2">
    <source>
        <dbReference type="Proteomes" id="UP000422989"/>
    </source>
</evidence>
<protein>
    <submittedName>
        <fullName evidence="1">Uncharacterized protein</fullName>
    </submittedName>
</protein>
<organism evidence="1 2">
    <name type="scientific">Microbacterium oryzae</name>
    <dbReference type="NCBI Taxonomy" id="743009"/>
    <lineage>
        <taxon>Bacteria</taxon>
        <taxon>Bacillati</taxon>
        <taxon>Actinomycetota</taxon>
        <taxon>Actinomycetes</taxon>
        <taxon>Micrococcales</taxon>
        <taxon>Microbacteriaceae</taxon>
        <taxon>Microbacterium</taxon>
    </lineage>
</organism>
<keyword evidence="2" id="KW-1185">Reference proteome</keyword>
<dbReference type="AlphaFoldDB" id="A0A6I6E5N2"/>
<name>A0A6I6E5N2_9MICO</name>
<dbReference type="RefSeq" id="WP_156242583.1">
    <property type="nucleotide sequence ID" value="NZ_BAAAZL010000004.1"/>
</dbReference>
<dbReference type="Proteomes" id="UP000422989">
    <property type="component" value="Chromosome"/>
</dbReference>
<dbReference type="KEGG" id="moj:D7D94_10625"/>
<evidence type="ECO:0000313" key="1">
    <source>
        <dbReference type="EMBL" id="QGU28077.1"/>
    </source>
</evidence>
<dbReference type="EMBL" id="CP032550">
    <property type="protein sequence ID" value="QGU28077.1"/>
    <property type="molecule type" value="Genomic_DNA"/>
</dbReference>
<proteinExistence type="predicted"/>
<dbReference type="OrthoDB" id="4978768at2"/>
<reference evidence="1 2" key="1">
    <citation type="submission" date="2018-09" db="EMBL/GenBank/DDBJ databases">
        <title>Whole genome sequencing of Microbacterium oryzae strain MB-10T.</title>
        <authorList>
            <person name="Das S.K."/>
        </authorList>
    </citation>
    <scope>NUCLEOTIDE SEQUENCE [LARGE SCALE GENOMIC DNA]</scope>
    <source>
        <strain evidence="1 2">MB-10</strain>
    </source>
</reference>
<gene>
    <name evidence="1" type="ORF">D7D94_10625</name>
</gene>
<accession>A0A6I6E5N2</accession>
<sequence length="86" mass="9404">MRIAPAPVPVAVWADPAGCPQRLVLDGERWRVVDRPTALGSAPRVDGRPAGDGWRATIRRASDGVTEVADLAVDDAGRWLVIHRWR</sequence>